<evidence type="ECO:0000313" key="2">
    <source>
        <dbReference type="EMBL" id="KAG2176777.1"/>
    </source>
</evidence>
<feature type="signal peptide" evidence="1">
    <location>
        <begin position="1"/>
        <end position="18"/>
    </location>
</feature>
<sequence>MKLLTGLAFIASAVYAAADVQYSVVAFPAGGQSVSVSVGGQQYPLANSAQYPNIFTGSAPSGNTYQYVLTGTNGAPESTTRNLASGTTKTGNEFFNRTQTVYSVPGLPQAFNPIYNRLETNFNQSTEISTIIMWANQSSLDAMLAAPTTTSIKDVETYNMTYISSTETHFFEGLGFQVSGKSTRDFAKQSYKFSFNQYQNKTTDTLWGRKDFKLRADETDPTLMREKLMLDSLLASGAASLSGQWARLYINNVPFGLYLMMDDGSSHFFEAELFNGDNDDKTPLGLSYQGNAIGETVQGNLVYLGNDSTKYSADAYTVADYGNVKAASKAAPLAPLMDFCQKLNAFDPSTATDAQHPGNITDLINPQHTLIHLAMNFLGGSWDGLWYAASNYYLTQNSDAQNWTIITYDFDETFGNGAAANLVNVSYENYVPTNEVRPIATQFLTSPYYKTMFESTLKTILKRFFKPSILNPRLEAQMNMLKEDIAWDRSLTKKSPGTDNHFTLDQFLTNVKSTSGGMLGLEEWVTQRSAATCQQLNITDTDDLPPLPPPTWSNTNIAVNNATSNATGTATGAPSGKASGAQTTSVSALMTIVAAVTAYALL</sequence>
<dbReference type="Proteomes" id="UP000612746">
    <property type="component" value="Unassembled WGS sequence"/>
</dbReference>
<keyword evidence="3" id="KW-1185">Reference proteome</keyword>
<dbReference type="EMBL" id="JAEPRA010000013">
    <property type="protein sequence ID" value="KAG2176777.1"/>
    <property type="molecule type" value="Genomic_DNA"/>
</dbReference>
<proteinExistence type="predicted"/>
<dbReference type="InterPro" id="IPR014867">
    <property type="entry name" value="Spore_coat_CotH_CotH2/3/7"/>
</dbReference>
<dbReference type="AlphaFoldDB" id="A0A8H7PMJ6"/>
<accession>A0A8H7PMJ6</accession>
<dbReference type="PANTHER" id="PTHR40050:SF1">
    <property type="entry name" value="INNER SPORE COAT PROTEIN H"/>
    <property type="match status" value="1"/>
</dbReference>
<dbReference type="PANTHER" id="PTHR40050">
    <property type="entry name" value="INNER SPORE COAT PROTEIN H"/>
    <property type="match status" value="1"/>
</dbReference>
<name>A0A8H7PMJ6_9FUNG</name>
<evidence type="ECO:0000313" key="3">
    <source>
        <dbReference type="Proteomes" id="UP000612746"/>
    </source>
</evidence>
<evidence type="ECO:0000256" key="1">
    <source>
        <dbReference type="SAM" id="SignalP"/>
    </source>
</evidence>
<protein>
    <recommendedName>
        <fullName evidence="4">Coth protein-domain-containing protein</fullName>
    </recommendedName>
</protein>
<dbReference type="Pfam" id="PF08757">
    <property type="entry name" value="CotH"/>
    <property type="match status" value="1"/>
</dbReference>
<gene>
    <name evidence="2" type="ORF">INT44_007441</name>
</gene>
<dbReference type="OrthoDB" id="10267127at2759"/>
<organism evidence="2 3">
    <name type="scientific">Umbelopsis vinacea</name>
    <dbReference type="NCBI Taxonomy" id="44442"/>
    <lineage>
        <taxon>Eukaryota</taxon>
        <taxon>Fungi</taxon>
        <taxon>Fungi incertae sedis</taxon>
        <taxon>Mucoromycota</taxon>
        <taxon>Mucoromycotina</taxon>
        <taxon>Umbelopsidomycetes</taxon>
        <taxon>Umbelopsidales</taxon>
        <taxon>Umbelopsidaceae</taxon>
        <taxon>Umbelopsis</taxon>
    </lineage>
</organism>
<comment type="caution">
    <text evidence="2">The sequence shown here is derived from an EMBL/GenBank/DDBJ whole genome shotgun (WGS) entry which is preliminary data.</text>
</comment>
<feature type="chain" id="PRO_5034003467" description="Coth protein-domain-containing protein" evidence="1">
    <location>
        <begin position="19"/>
        <end position="602"/>
    </location>
</feature>
<evidence type="ECO:0008006" key="4">
    <source>
        <dbReference type="Google" id="ProtNLM"/>
    </source>
</evidence>
<keyword evidence="1" id="KW-0732">Signal</keyword>
<reference evidence="2" key="1">
    <citation type="submission" date="2020-12" db="EMBL/GenBank/DDBJ databases">
        <title>Metabolic potential, ecology and presence of endohyphal bacteria is reflected in genomic diversity of Mucoromycotina.</title>
        <authorList>
            <person name="Muszewska A."/>
            <person name="Okrasinska A."/>
            <person name="Steczkiewicz K."/>
            <person name="Drgas O."/>
            <person name="Orlowska M."/>
            <person name="Perlinska-Lenart U."/>
            <person name="Aleksandrzak-Piekarczyk T."/>
            <person name="Szatraj K."/>
            <person name="Zielenkiewicz U."/>
            <person name="Pilsyk S."/>
            <person name="Malc E."/>
            <person name="Mieczkowski P."/>
            <person name="Kruszewska J.S."/>
            <person name="Biernat P."/>
            <person name="Pawlowska J."/>
        </authorList>
    </citation>
    <scope>NUCLEOTIDE SEQUENCE</scope>
    <source>
        <strain evidence="2">WA0000051536</strain>
    </source>
</reference>